<sequence>MPHTPASHEPVAGGSSRAGCPSSEPSPREAASAEAAPRTPSSPGPQRRTVLFAGLGGAALAATGLTLGSAAPAWAGGSAGSGADAAPAADGWQHYVQGPAGRTVRPARVLRSTGAVTAPDALLSPGGGATVLKRPQPAAPPRWPAGTTAAASSSHAPNNGNDGKPRTYDASNAIDGDTDTFWNDDTIAAYPDVLTITTPSAVTLPGITLLSNPDGFPTDFTVETWDGSAWHTAATVSGNTAVQRAVPFDNDVSTTGVRITVTADQDTSKGDFTRVNEVYPAVLATDDIPRVVVDFGKVVVGYPHVVFASASAGNPGVRLAFSETLEFLSDRSDFTRSDQSGAPGHGTDQFAVPAGGADWQDRQGYQSGTKVYADGLHGFRYLQISLDALPGDAPAAQPWGEVAIDAVWLDFTAYVGTPDSYRGWFLCSDDDLNRYWYGSAYTNELVTDTFRATDVDPRGAATAGLEGKLVLHDGAKRDRDPYVGDLAVSGRTLYLTHDDAAAAVRNVLADLADHQRGDGWIPPASINGYTLPLFDYPLWWVTCSWDYVLYTGDLDYAAHYYPQLLKVLDTWYPSVTDSDGLLSKGLNGTSGYGDYAFLGRTGRITYYNANYVQALNDAASMARSLGHGADADRWSARARTVAAAVNAHLWDAAAGAYLDSGSGPARHAQDGNAIAITAGVADATRAASALAHLDATTVRPYGNAFMDNDTIFDGASQRVYAFTSYPELVARFETGRADSALDQIRRTYGWMDAHDPGITAWEGIGPDGSLYEGAYTSMAHGWSTGVLPALTNELLGIQPTSPGFATWTVRPHPGSVAWARGQAPTPHGPVQADWQQGADGTFTLTVRSPRGTSGTVAVPTGGRAVTVHVDRRLAWNGVKAKAYEARSEDGYIVLTGFAPGSHTVAVRPAE</sequence>
<dbReference type="InterPro" id="IPR035396">
    <property type="entry name" value="Bac_rhamnosid6H"/>
</dbReference>
<dbReference type="Gene3D" id="1.50.10.10">
    <property type="match status" value="1"/>
</dbReference>
<dbReference type="PROSITE" id="PS51318">
    <property type="entry name" value="TAT"/>
    <property type="match status" value="1"/>
</dbReference>
<feature type="domain" description="Alpha-L-rhamnosidase C-terminal" evidence="4">
    <location>
        <begin position="796"/>
        <end position="869"/>
    </location>
</feature>
<feature type="compositionally biased region" description="Low complexity" evidence="1">
    <location>
        <begin position="21"/>
        <end position="41"/>
    </location>
</feature>
<dbReference type="InterPro" id="IPR012341">
    <property type="entry name" value="6hp_glycosidase-like_sf"/>
</dbReference>
<evidence type="ECO:0000259" key="2">
    <source>
        <dbReference type="Pfam" id="PF00754"/>
    </source>
</evidence>
<dbReference type="PANTHER" id="PTHR34987:SF5">
    <property type="entry name" value="ALPHA-RHAMNOSIDASE"/>
    <property type="match status" value="1"/>
</dbReference>
<evidence type="ECO:0000259" key="3">
    <source>
        <dbReference type="Pfam" id="PF17389"/>
    </source>
</evidence>
<evidence type="ECO:0000256" key="1">
    <source>
        <dbReference type="SAM" id="MobiDB-lite"/>
    </source>
</evidence>
<gene>
    <name evidence="5" type="ORF">K7862_15030</name>
</gene>
<proteinExistence type="predicted"/>
<dbReference type="Gene3D" id="2.60.120.260">
    <property type="entry name" value="Galactose-binding domain-like"/>
    <property type="match status" value="1"/>
</dbReference>
<dbReference type="PANTHER" id="PTHR34987">
    <property type="entry name" value="C, PUTATIVE (AFU_ORTHOLOGUE AFUA_3G02880)-RELATED"/>
    <property type="match status" value="1"/>
</dbReference>
<dbReference type="Proteomes" id="UP000778578">
    <property type="component" value="Unassembled WGS sequence"/>
</dbReference>
<feature type="region of interest" description="Disordered" evidence="1">
    <location>
        <begin position="1"/>
        <end position="49"/>
    </location>
</feature>
<dbReference type="InterPro" id="IPR000421">
    <property type="entry name" value="FA58C"/>
</dbReference>
<dbReference type="Pfam" id="PF17390">
    <property type="entry name" value="Bac_rhamnosid_C"/>
    <property type="match status" value="1"/>
</dbReference>
<dbReference type="RefSeq" id="WP_222963074.1">
    <property type="nucleotide sequence ID" value="NZ_JAINZZ010000015.1"/>
</dbReference>
<evidence type="ECO:0000313" key="6">
    <source>
        <dbReference type="Proteomes" id="UP000778578"/>
    </source>
</evidence>
<organism evidence="5 6">
    <name type="scientific">Actinacidiphila acidipaludis</name>
    <dbReference type="NCBI Taxonomy" id="2873382"/>
    <lineage>
        <taxon>Bacteria</taxon>
        <taxon>Bacillati</taxon>
        <taxon>Actinomycetota</taxon>
        <taxon>Actinomycetes</taxon>
        <taxon>Kitasatosporales</taxon>
        <taxon>Streptomycetaceae</taxon>
        <taxon>Actinacidiphila</taxon>
    </lineage>
</organism>
<dbReference type="InterPro" id="IPR008928">
    <property type="entry name" value="6-hairpin_glycosidase_sf"/>
</dbReference>
<accession>A0ABS7Q7M7</accession>
<dbReference type="InterPro" id="IPR035398">
    <property type="entry name" value="Bac_rhamnosid_C"/>
</dbReference>
<feature type="region of interest" description="Disordered" evidence="1">
    <location>
        <begin position="118"/>
        <end position="172"/>
    </location>
</feature>
<reference evidence="5 6" key="1">
    <citation type="submission" date="2021-08" db="EMBL/GenBank/DDBJ databases">
        <title>WGS of actinomycetes from Thailand.</title>
        <authorList>
            <person name="Thawai C."/>
        </authorList>
    </citation>
    <scope>NUCLEOTIDE SEQUENCE [LARGE SCALE GENOMIC DNA]</scope>
    <source>
        <strain evidence="5 6">PLK6-54</strain>
    </source>
</reference>
<dbReference type="Pfam" id="PF00754">
    <property type="entry name" value="F5_F8_type_C"/>
    <property type="match status" value="1"/>
</dbReference>
<keyword evidence="6" id="KW-1185">Reference proteome</keyword>
<dbReference type="SUPFAM" id="SSF49785">
    <property type="entry name" value="Galactose-binding domain-like"/>
    <property type="match status" value="1"/>
</dbReference>
<feature type="compositionally biased region" description="Low complexity" evidence="1">
    <location>
        <begin position="144"/>
        <end position="161"/>
    </location>
</feature>
<evidence type="ECO:0000259" key="4">
    <source>
        <dbReference type="Pfam" id="PF17390"/>
    </source>
</evidence>
<evidence type="ECO:0000313" key="5">
    <source>
        <dbReference type="EMBL" id="MBY8878943.1"/>
    </source>
</evidence>
<feature type="domain" description="Alpha-L-rhamnosidase six-hairpin glycosidase" evidence="3">
    <location>
        <begin position="473"/>
        <end position="694"/>
    </location>
</feature>
<dbReference type="InterPro" id="IPR006311">
    <property type="entry name" value="TAT_signal"/>
</dbReference>
<dbReference type="InterPro" id="IPR008979">
    <property type="entry name" value="Galactose-bd-like_sf"/>
</dbReference>
<dbReference type="SUPFAM" id="SSF48208">
    <property type="entry name" value="Six-hairpin glycosidases"/>
    <property type="match status" value="1"/>
</dbReference>
<comment type="caution">
    <text evidence="5">The sequence shown here is derived from an EMBL/GenBank/DDBJ whole genome shotgun (WGS) entry which is preliminary data.</text>
</comment>
<protein>
    <submittedName>
        <fullName evidence="5">Discoidin domain-containing protein</fullName>
    </submittedName>
</protein>
<dbReference type="Pfam" id="PF17389">
    <property type="entry name" value="Bac_rhamnosid6H"/>
    <property type="match status" value="1"/>
</dbReference>
<feature type="domain" description="F5/8 type C" evidence="2">
    <location>
        <begin position="151"/>
        <end position="266"/>
    </location>
</feature>
<dbReference type="EMBL" id="JAINZZ010000015">
    <property type="protein sequence ID" value="MBY8878943.1"/>
    <property type="molecule type" value="Genomic_DNA"/>
</dbReference>
<name>A0ABS7Q7M7_9ACTN</name>
<dbReference type="Gene3D" id="2.60.420.10">
    <property type="entry name" value="Maltose phosphorylase, domain 3"/>
    <property type="match status" value="1"/>
</dbReference>